<dbReference type="GeneID" id="93590090"/>
<keyword evidence="3" id="KW-1185">Reference proteome</keyword>
<dbReference type="RefSeq" id="XP_067488936.1">
    <property type="nucleotide sequence ID" value="XM_067637416.1"/>
</dbReference>
<organism evidence="2 3">
    <name type="scientific">Arthrobotrys flagrans</name>
    <name type="common">Nematode-trapping fungus</name>
    <name type="synonym">Trichothecium flagrans</name>
    <dbReference type="NCBI Taxonomy" id="97331"/>
    <lineage>
        <taxon>Eukaryota</taxon>
        <taxon>Fungi</taxon>
        <taxon>Dikarya</taxon>
        <taxon>Ascomycota</taxon>
        <taxon>Pezizomycotina</taxon>
        <taxon>Orbiliomycetes</taxon>
        <taxon>Orbiliales</taxon>
        <taxon>Orbiliaceae</taxon>
        <taxon>Arthrobotrys</taxon>
    </lineage>
</organism>
<reference evidence="2 3" key="1">
    <citation type="submission" date="2019-01" db="EMBL/GenBank/DDBJ databases">
        <title>Intercellular communication is required for trap formation in the nematode-trapping fungus Duddingtonia flagrans.</title>
        <authorList>
            <person name="Youssar L."/>
            <person name="Wernet V."/>
            <person name="Hensel N."/>
            <person name="Hildebrandt H.-G."/>
            <person name="Fischer R."/>
        </authorList>
    </citation>
    <scope>NUCLEOTIDE SEQUENCE [LARGE SCALE GENOMIC DNA]</scope>
    <source>
        <strain evidence="2 3">CBS H-5679</strain>
    </source>
</reference>
<dbReference type="AlphaFoldDB" id="A0A436ZX25"/>
<accession>A0A436ZX25</accession>
<sequence length="324" mass="37044">MFIRKIQKLFSRGGKEKNNKKKEQKGEHVYGNRMMLVAPITVGIAFPEMSPLEISPERPISPRPAVHSSHSVAAYGQEDLASIDGIPRPAFPRSLSTNMIDEERSQIDRHLRYETLDRRGLRLTTIVVGPKRLRALEEWEDLEQRAQEEAGNSLPVLPVMNKRGEAGAETGREFGDCKITVPAKPTPVRDEEPCDRRQGRKSIHRRMAMETGLRLRRWVDSKVGSITRPTRGPIARGFPFWLRDGVDPTVDTSSPHLYGRDRPGPKRTVHPRPWGTVLVTSATPPRTVPREFYREFARAAWYHFPNGFKDNEEEYAAYQQWMDA</sequence>
<dbReference type="Proteomes" id="UP000283090">
    <property type="component" value="Unassembled WGS sequence"/>
</dbReference>
<comment type="caution">
    <text evidence="2">The sequence shown here is derived from an EMBL/GenBank/DDBJ whole genome shotgun (WGS) entry which is preliminary data.</text>
</comment>
<gene>
    <name evidence="2" type="ORF">DFL_007779</name>
</gene>
<evidence type="ECO:0000313" key="2">
    <source>
        <dbReference type="EMBL" id="RVD83392.1"/>
    </source>
</evidence>
<evidence type="ECO:0000256" key="1">
    <source>
        <dbReference type="SAM" id="MobiDB-lite"/>
    </source>
</evidence>
<evidence type="ECO:0000313" key="3">
    <source>
        <dbReference type="Proteomes" id="UP000283090"/>
    </source>
</evidence>
<dbReference type="VEuPathDB" id="FungiDB:DFL_007779"/>
<name>A0A436ZX25_ARTFL</name>
<protein>
    <submittedName>
        <fullName evidence="2">Uncharacterized protein</fullName>
    </submittedName>
</protein>
<feature type="region of interest" description="Disordered" evidence="1">
    <location>
        <begin position="252"/>
        <end position="272"/>
    </location>
</feature>
<proteinExistence type="predicted"/>
<dbReference type="OrthoDB" id="5347090at2759"/>
<dbReference type="EMBL" id="SAEB01000009">
    <property type="protein sequence ID" value="RVD83392.1"/>
    <property type="molecule type" value="Genomic_DNA"/>
</dbReference>